<protein>
    <submittedName>
        <fullName evidence="3">Sporulation related protein domain protein</fullName>
    </submittedName>
</protein>
<gene>
    <name evidence="3" type="ORF">PhaeoP88_01259</name>
</gene>
<reference evidence="3 4" key="1">
    <citation type="journal article" date="2017" name="Front. Microbiol.">
        <title>Phaeobacter piscinae sp. nov., a species of the Roseobacter group and potential aquaculture probiont.</title>
        <authorList>
            <person name="Sonnenschein E.C."/>
            <person name="Phippen C.B.W."/>
            <person name="Nielsen K.F."/>
            <person name="Mateiu R.V."/>
            <person name="Melchiorsen J."/>
            <person name="Gram L."/>
            <person name="Overmann J."/>
            <person name="Freese H.M."/>
        </authorList>
    </citation>
    <scope>NUCLEOTIDE SEQUENCE [LARGE SCALE GENOMIC DNA]</scope>
    <source>
        <strain evidence="3 4">P88</strain>
    </source>
</reference>
<feature type="signal peptide" evidence="1">
    <location>
        <begin position="1"/>
        <end position="22"/>
    </location>
</feature>
<evidence type="ECO:0000256" key="1">
    <source>
        <dbReference type="SAM" id="SignalP"/>
    </source>
</evidence>
<dbReference type="AlphaFoldDB" id="A0A2I7K808"/>
<feature type="chain" id="PRO_5014316474" evidence="1">
    <location>
        <begin position="23"/>
        <end position="440"/>
    </location>
</feature>
<dbReference type="RefSeq" id="WP_102883301.1">
    <property type="nucleotide sequence ID" value="NZ_CP010725.1"/>
</dbReference>
<proteinExistence type="predicted"/>
<dbReference type="InterPro" id="IPR007730">
    <property type="entry name" value="SPOR-like_dom"/>
</dbReference>
<organism evidence="3 4">
    <name type="scientific">Phaeobacter inhibens</name>
    <dbReference type="NCBI Taxonomy" id="221822"/>
    <lineage>
        <taxon>Bacteria</taxon>
        <taxon>Pseudomonadati</taxon>
        <taxon>Pseudomonadota</taxon>
        <taxon>Alphaproteobacteria</taxon>
        <taxon>Rhodobacterales</taxon>
        <taxon>Roseobacteraceae</taxon>
        <taxon>Phaeobacter</taxon>
    </lineage>
</organism>
<name>A0A2I7K808_9RHOB</name>
<evidence type="ECO:0000313" key="4">
    <source>
        <dbReference type="Proteomes" id="UP000236447"/>
    </source>
</evidence>
<dbReference type="Proteomes" id="UP000236447">
    <property type="component" value="Chromosome"/>
</dbReference>
<dbReference type="Pfam" id="PF05036">
    <property type="entry name" value="SPOR"/>
    <property type="match status" value="1"/>
</dbReference>
<evidence type="ECO:0000259" key="2">
    <source>
        <dbReference type="PROSITE" id="PS51724"/>
    </source>
</evidence>
<sequence precursor="true">MTLTRIIASALIAAASFGGAQAQSARTTEAPAEFPPASFEGKQYVDSRGCVFIRAGIDGNVTWVPRVTRSRKQLCGFEPTQVAAAPSAPRATSAPAPELITLPAEQRANGAEVTVAEESVVPVGASTAPRSVTTTKPQRSAVRQAKPVRTVASTGRLPRQRPVLDDAYRPPTVAPTIISQGYGRCSGASALSQQYINQTGDVRCGPQGGSNRLSSVLDPNTRVVPKHVYQERALSRGLMVPEGYRRAWGDDRLNPRRAEMSLGGVLARANGGVPAGYVRVSNQDRYNPSRGPQGTAIWTRTVPREGIRRPVDRPVVTLSTRQRADAAAAVAQDDVLVTRLSTRSQPLVETAPRREATAALSAPVAPSRYVRAATLADVAKAEAVAQRLRQKGLPVRLGRVNRQGQTLQVVLAGPFAGGQAAQSALSKVRAAGFAGARLSK</sequence>
<dbReference type="InterPro" id="IPR036680">
    <property type="entry name" value="SPOR-like_sf"/>
</dbReference>
<dbReference type="PROSITE" id="PS51724">
    <property type="entry name" value="SPOR"/>
    <property type="match status" value="1"/>
</dbReference>
<keyword evidence="1" id="KW-0732">Signal</keyword>
<dbReference type="SUPFAM" id="SSF110997">
    <property type="entry name" value="Sporulation related repeat"/>
    <property type="match status" value="1"/>
</dbReference>
<dbReference type="GO" id="GO:0042834">
    <property type="term" value="F:peptidoglycan binding"/>
    <property type="evidence" value="ECO:0007669"/>
    <property type="project" value="InterPro"/>
</dbReference>
<reference evidence="3 4" key="2">
    <citation type="journal article" date="2017" name="Genome Biol. Evol.">
        <title>Trajectories and Drivers of Genome Evolution in Surface-Associated Marine Phaeobacter.</title>
        <authorList>
            <person name="Freese H.M."/>
            <person name="Sikorski J."/>
            <person name="Bunk B."/>
            <person name="Scheuner C."/>
            <person name="Meier-Kolthoff J.P."/>
            <person name="Sproer C."/>
            <person name="Gram L."/>
            <person name="Overmann J."/>
        </authorList>
    </citation>
    <scope>NUCLEOTIDE SEQUENCE [LARGE SCALE GENOMIC DNA]</scope>
    <source>
        <strain evidence="3 4">P88</strain>
    </source>
</reference>
<dbReference type="EMBL" id="CP010725">
    <property type="protein sequence ID" value="AUQ98640.1"/>
    <property type="molecule type" value="Genomic_DNA"/>
</dbReference>
<accession>A0A2I7K808</accession>
<dbReference type="Gene3D" id="3.30.70.1070">
    <property type="entry name" value="Sporulation related repeat"/>
    <property type="match status" value="1"/>
</dbReference>
<evidence type="ECO:0000313" key="3">
    <source>
        <dbReference type="EMBL" id="AUQ98640.1"/>
    </source>
</evidence>
<feature type="domain" description="SPOR" evidence="2">
    <location>
        <begin position="362"/>
        <end position="440"/>
    </location>
</feature>